<feature type="compositionally biased region" description="Polar residues" evidence="1">
    <location>
        <begin position="57"/>
        <end position="68"/>
    </location>
</feature>
<dbReference type="VEuPathDB" id="FungiDB:GGTG_13652"/>
<organism evidence="2">
    <name type="scientific">Gaeumannomyces tritici (strain R3-111a-1)</name>
    <name type="common">Wheat and barley take-all root rot fungus</name>
    <name type="synonym">Gaeumannomyces graminis var. tritici</name>
    <dbReference type="NCBI Taxonomy" id="644352"/>
    <lineage>
        <taxon>Eukaryota</taxon>
        <taxon>Fungi</taxon>
        <taxon>Dikarya</taxon>
        <taxon>Ascomycota</taxon>
        <taxon>Pezizomycotina</taxon>
        <taxon>Sordariomycetes</taxon>
        <taxon>Sordariomycetidae</taxon>
        <taxon>Magnaporthales</taxon>
        <taxon>Magnaporthaceae</taxon>
        <taxon>Gaeumannomyces</taxon>
    </lineage>
</organism>
<feature type="region of interest" description="Disordered" evidence="1">
    <location>
        <begin position="256"/>
        <end position="279"/>
    </location>
</feature>
<accession>J3PJH0</accession>
<feature type="region of interest" description="Disordered" evidence="1">
    <location>
        <begin position="1"/>
        <end position="74"/>
    </location>
</feature>
<name>J3PJH0_GAET3</name>
<dbReference type="eggNOG" id="ENOG502RAMW">
    <property type="taxonomic scope" value="Eukaryota"/>
</dbReference>
<feature type="region of interest" description="Disordered" evidence="1">
    <location>
        <begin position="388"/>
        <end position="633"/>
    </location>
</feature>
<reference evidence="4" key="1">
    <citation type="submission" date="2010-07" db="EMBL/GenBank/DDBJ databases">
        <title>The genome sequence of Gaeumannomyces graminis var. tritici strain R3-111a-1.</title>
        <authorList>
            <consortium name="The Broad Institute Genome Sequencing Platform"/>
            <person name="Ma L.-J."/>
            <person name="Dead R."/>
            <person name="Young S."/>
            <person name="Zeng Q."/>
            <person name="Koehrsen M."/>
            <person name="Alvarado L."/>
            <person name="Berlin A."/>
            <person name="Chapman S.B."/>
            <person name="Chen Z."/>
            <person name="Freedman E."/>
            <person name="Gellesch M."/>
            <person name="Goldberg J."/>
            <person name="Griggs A."/>
            <person name="Gujja S."/>
            <person name="Heilman E.R."/>
            <person name="Heiman D."/>
            <person name="Hepburn T."/>
            <person name="Howarth C."/>
            <person name="Jen D."/>
            <person name="Larson L."/>
            <person name="Mehta T."/>
            <person name="Neiman D."/>
            <person name="Pearson M."/>
            <person name="Roberts A."/>
            <person name="Saif S."/>
            <person name="Shea T."/>
            <person name="Shenoy N."/>
            <person name="Sisk P."/>
            <person name="Stolte C."/>
            <person name="Sykes S."/>
            <person name="Walk T."/>
            <person name="White J."/>
            <person name="Yandava C."/>
            <person name="Haas B."/>
            <person name="Nusbaum C."/>
            <person name="Birren B."/>
        </authorList>
    </citation>
    <scope>NUCLEOTIDE SEQUENCE [LARGE SCALE GENOMIC DNA]</scope>
    <source>
        <strain evidence="4">R3-111a-1</strain>
    </source>
</reference>
<dbReference type="RefSeq" id="XP_009229833.1">
    <property type="nucleotide sequence ID" value="XM_009231569.1"/>
</dbReference>
<dbReference type="GeneID" id="20354110"/>
<reference evidence="3" key="4">
    <citation type="journal article" date="2015" name="G3 (Bethesda)">
        <title>Genome sequences of three phytopathogenic species of the Magnaporthaceae family of fungi.</title>
        <authorList>
            <person name="Okagaki L.H."/>
            <person name="Nunes C.C."/>
            <person name="Sailsbery J."/>
            <person name="Clay B."/>
            <person name="Brown D."/>
            <person name="John T."/>
            <person name="Oh Y."/>
            <person name="Young N."/>
            <person name="Fitzgerald M."/>
            <person name="Haas B.J."/>
            <person name="Zeng Q."/>
            <person name="Young S."/>
            <person name="Adiconis X."/>
            <person name="Fan L."/>
            <person name="Levin J.Z."/>
            <person name="Mitchell T.K."/>
            <person name="Okubara P.A."/>
            <person name="Farman M.L."/>
            <person name="Kohn L.M."/>
            <person name="Birren B."/>
            <person name="Ma L.-J."/>
            <person name="Dean R.A."/>
        </authorList>
    </citation>
    <scope>NUCLEOTIDE SEQUENCE</scope>
    <source>
        <strain evidence="3">R3-111a-1</strain>
    </source>
</reference>
<protein>
    <submittedName>
        <fullName evidence="2 3">Uncharacterized protein</fullName>
    </submittedName>
</protein>
<feature type="region of interest" description="Disordered" evidence="1">
    <location>
        <begin position="208"/>
        <end position="231"/>
    </location>
</feature>
<sequence length="633" mass="68146">MEEVGTSHSVGKASDLSPRLRRQPAPSGGAAEAVKALTSRPTNQSIFSAAMPAPGTRSAQNISSSAPQYPSGLELDEADSYEAIESSLVYVDRIVTPQPLEPYQFFFGSPFGSFESLTLRGGDGKPRASSAPWATGLMGGGQCDTAVDEGSADQCLQAVRSASSSYPSEGLRVSPELPSPPSASMRNRWFSSLTRFGKPGGHLSSLFRSSSSSAACRPGREGTSSDECARAETDTVTTVESLQDGPHGVPLEKVQARHQHETQQIESPEPGQETPCPTAAKDVFTVSLRERPTPSIRDSVFDGLEDAISVSGSSLLTLSDISFASIRCNPRQSDDPMADEPMALARYRRKTHRETSPDLDTTRTTLWRQMMGKERVPWYRRWSRRFKDAQRPVSQTRDGPRPKGDQISTAVPAKTRRPLSSTRNSGEQVQQPLISEASSEHAASIEEEQQTSEGGQAPSESLSVVNECPEDVAEPTQADSHTTESPGLPQDNLPDTQSQPELPAEAETLSLSPTMVPVETLIETQAHDGEDTEARPLPEPLYTLEDVIQSLSQTPARAERHSSPQGEPRTISRQEVPEQQDGEAQGQTTVDSGPDDRSYSEDVSDSASGATMCQGFGISDEDPEIASDYALAA</sequence>
<feature type="compositionally biased region" description="Basic and acidic residues" evidence="1">
    <location>
        <begin position="525"/>
        <end position="536"/>
    </location>
</feature>
<proteinExistence type="predicted"/>
<evidence type="ECO:0000313" key="2">
    <source>
        <dbReference type="EMBL" id="EJT68775.1"/>
    </source>
</evidence>
<dbReference type="Proteomes" id="UP000006039">
    <property type="component" value="Unassembled WGS sequence"/>
</dbReference>
<feature type="compositionally biased region" description="Polar residues" evidence="1">
    <location>
        <begin position="418"/>
        <end position="433"/>
    </location>
</feature>
<dbReference type="HOGENOM" id="CLU_432144_0_0_1"/>
<reference evidence="2" key="3">
    <citation type="submission" date="2010-09" db="EMBL/GenBank/DDBJ databases">
        <title>Annotation of Gaeumannomyces graminis var. tritici R3-111a-1.</title>
        <authorList>
            <consortium name="The Broad Institute Genome Sequencing Platform"/>
            <person name="Ma L.-J."/>
            <person name="Dead R."/>
            <person name="Young S.K."/>
            <person name="Zeng Q."/>
            <person name="Gargeya S."/>
            <person name="Fitzgerald M."/>
            <person name="Haas B."/>
            <person name="Abouelleil A."/>
            <person name="Alvarado L."/>
            <person name="Arachchi H.M."/>
            <person name="Berlin A."/>
            <person name="Brown A."/>
            <person name="Chapman S.B."/>
            <person name="Chen Z."/>
            <person name="Dunbar C."/>
            <person name="Freedman E."/>
            <person name="Gearin G."/>
            <person name="Gellesch M."/>
            <person name="Goldberg J."/>
            <person name="Griggs A."/>
            <person name="Gujja S."/>
            <person name="Heiman D."/>
            <person name="Howarth C."/>
            <person name="Larson L."/>
            <person name="Lui A."/>
            <person name="MacDonald P.J.P."/>
            <person name="Mehta T."/>
            <person name="Montmayeur A."/>
            <person name="Murphy C."/>
            <person name="Neiman D."/>
            <person name="Pearson M."/>
            <person name="Priest M."/>
            <person name="Roberts A."/>
            <person name="Saif S."/>
            <person name="Shea T."/>
            <person name="Shenoy N."/>
            <person name="Sisk P."/>
            <person name="Stolte C."/>
            <person name="Sykes S."/>
            <person name="Yandava C."/>
            <person name="Wortman J."/>
            <person name="Nusbaum C."/>
            <person name="Birren B."/>
        </authorList>
    </citation>
    <scope>NUCLEOTIDE SEQUENCE</scope>
    <source>
        <strain evidence="2">R3-111a-1</strain>
    </source>
</reference>
<dbReference type="OrthoDB" id="5224765at2759"/>
<feature type="compositionally biased region" description="Polar residues" evidence="1">
    <location>
        <begin position="451"/>
        <end position="464"/>
    </location>
</feature>
<reference evidence="2" key="2">
    <citation type="submission" date="2010-07" db="EMBL/GenBank/DDBJ databases">
        <authorList>
            <consortium name="The Broad Institute Genome Sequencing Platform"/>
            <consortium name="Broad Institute Genome Sequencing Center for Infectious Disease"/>
            <person name="Ma L.-J."/>
            <person name="Dead R."/>
            <person name="Young S."/>
            <person name="Zeng Q."/>
            <person name="Koehrsen M."/>
            <person name="Alvarado L."/>
            <person name="Berlin A."/>
            <person name="Chapman S.B."/>
            <person name="Chen Z."/>
            <person name="Freedman E."/>
            <person name="Gellesch M."/>
            <person name="Goldberg J."/>
            <person name="Griggs A."/>
            <person name="Gujja S."/>
            <person name="Heilman E.R."/>
            <person name="Heiman D."/>
            <person name="Hepburn T."/>
            <person name="Howarth C."/>
            <person name="Jen D."/>
            <person name="Larson L."/>
            <person name="Mehta T."/>
            <person name="Neiman D."/>
            <person name="Pearson M."/>
            <person name="Roberts A."/>
            <person name="Saif S."/>
            <person name="Shea T."/>
            <person name="Shenoy N."/>
            <person name="Sisk P."/>
            <person name="Stolte C."/>
            <person name="Sykes S."/>
            <person name="Walk T."/>
            <person name="White J."/>
            <person name="Yandava C."/>
            <person name="Haas B."/>
            <person name="Nusbaum C."/>
            <person name="Birren B."/>
        </authorList>
    </citation>
    <scope>NUCLEOTIDE SEQUENCE</scope>
    <source>
        <strain evidence="2">R3-111a-1</strain>
    </source>
</reference>
<dbReference type="AlphaFoldDB" id="J3PJH0"/>
<reference evidence="3" key="5">
    <citation type="submission" date="2018-04" db="UniProtKB">
        <authorList>
            <consortium name="EnsemblFungi"/>
        </authorList>
    </citation>
    <scope>IDENTIFICATION</scope>
    <source>
        <strain evidence="3">R3-111a-1</strain>
    </source>
</reference>
<evidence type="ECO:0000313" key="3">
    <source>
        <dbReference type="EnsemblFungi" id="EJT68775"/>
    </source>
</evidence>
<evidence type="ECO:0000313" key="4">
    <source>
        <dbReference type="Proteomes" id="UP000006039"/>
    </source>
</evidence>
<keyword evidence="4" id="KW-1185">Reference proteome</keyword>
<gene>
    <name evidence="3" type="primary">20354110</name>
    <name evidence="2" type="ORF">GGTG_13652</name>
</gene>
<dbReference type="EnsemblFungi" id="EJT68775">
    <property type="protein sequence ID" value="EJT68775"/>
    <property type="gene ID" value="GGTG_13652"/>
</dbReference>
<evidence type="ECO:0000256" key="1">
    <source>
        <dbReference type="SAM" id="MobiDB-lite"/>
    </source>
</evidence>
<dbReference type="EMBL" id="GL385422">
    <property type="protein sequence ID" value="EJT68775.1"/>
    <property type="molecule type" value="Genomic_DNA"/>
</dbReference>